<name>A0A3B1AA86_9ZZZZ</name>
<accession>A0A3B1AA86</accession>
<keyword evidence="1" id="KW-0812">Transmembrane</keyword>
<dbReference type="AlphaFoldDB" id="A0A3B1AA86"/>
<reference evidence="2" key="1">
    <citation type="submission" date="2018-06" db="EMBL/GenBank/DDBJ databases">
        <authorList>
            <person name="Zhirakovskaya E."/>
        </authorList>
    </citation>
    <scope>NUCLEOTIDE SEQUENCE</scope>
</reference>
<protein>
    <submittedName>
        <fullName evidence="2">Uncharacterized protein</fullName>
    </submittedName>
</protein>
<keyword evidence="1" id="KW-0472">Membrane</keyword>
<feature type="transmembrane region" description="Helical" evidence="1">
    <location>
        <begin position="20"/>
        <end position="41"/>
    </location>
</feature>
<dbReference type="EMBL" id="UOFU01000097">
    <property type="protein sequence ID" value="VAW96537.1"/>
    <property type="molecule type" value="Genomic_DNA"/>
</dbReference>
<evidence type="ECO:0000313" key="2">
    <source>
        <dbReference type="EMBL" id="VAW96537.1"/>
    </source>
</evidence>
<keyword evidence="1" id="KW-1133">Transmembrane helix</keyword>
<evidence type="ECO:0000256" key="1">
    <source>
        <dbReference type="SAM" id="Phobius"/>
    </source>
</evidence>
<proteinExistence type="predicted"/>
<sequence>MKNRNPLSYIFHNEKEDKKMTAFLHGNNIVNGLILCMVLDLSHKKWKSRLR</sequence>
<organism evidence="2">
    <name type="scientific">hydrothermal vent metagenome</name>
    <dbReference type="NCBI Taxonomy" id="652676"/>
    <lineage>
        <taxon>unclassified sequences</taxon>
        <taxon>metagenomes</taxon>
        <taxon>ecological metagenomes</taxon>
    </lineage>
</organism>
<gene>
    <name evidence="2" type="ORF">MNBD_GAMMA20-2427</name>
</gene>